<evidence type="ECO:0000313" key="2">
    <source>
        <dbReference type="Proteomes" id="UP000818029"/>
    </source>
</evidence>
<dbReference type="RefSeq" id="XP_040954331.1">
    <property type="nucleotide sequence ID" value="XM_041098397.1"/>
</dbReference>
<accession>A0ABM3AHK8</accession>
<dbReference type="GeneID" id="121219857"/>
<dbReference type="PANTHER" id="PTHR47490:SF2">
    <property type="entry name" value="PROTEIN BLISTER"/>
    <property type="match status" value="1"/>
</dbReference>
<sequence>MESLQEEIKAQLVELESFKMEYANAQLECNATDERANILASEVIGLEEKASEHLWLNLMVHQSHLIHSLSSLLLNKCS</sequence>
<protein>
    <submittedName>
        <fullName evidence="3">Protein BLISTER isoform X2</fullName>
    </submittedName>
</protein>
<dbReference type="Proteomes" id="UP000818029">
    <property type="component" value="Chromosome D08"/>
</dbReference>
<evidence type="ECO:0000313" key="3">
    <source>
        <dbReference type="RefSeq" id="XP_040954331.1"/>
    </source>
</evidence>
<proteinExistence type="predicted"/>
<reference evidence="2" key="1">
    <citation type="journal article" date="2020" name="Nat. Genet.">
        <title>Genomic diversifications of five Gossypium allopolyploid species and their impact on cotton improvement.</title>
        <authorList>
            <person name="Chen Z.J."/>
            <person name="Sreedasyam A."/>
            <person name="Ando A."/>
            <person name="Song Q."/>
            <person name="De Santiago L.M."/>
            <person name="Hulse-Kemp A.M."/>
            <person name="Ding M."/>
            <person name="Ye W."/>
            <person name="Kirkbride R.C."/>
            <person name="Jenkins J."/>
            <person name="Plott C."/>
            <person name="Lovell J."/>
            <person name="Lin Y.M."/>
            <person name="Vaughn R."/>
            <person name="Liu B."/>
            <person name="Simpson S."/>
            <person name="Scheffler B.E."/>
            <person name="Wen L."/>
            <person name="Saski C.A."/>
            <person name="Grover C.E."/>
            <person name="Hu G."/>
            <person name="Conover J.L."/>
            <person name="Carlson J.W."/>
            <person name="Shu S."/>
            <person name="Boston L.B."/>
            <person name="Williams M."/>
            <person name="Peterson D.G."/>
            <person name="McGee K."/>
            <person name="Jones D.C."/>
            <person name="Wendel J.F."/>
            <person name="Stelly D.M."/>
            <person name="Grimwood J."/>
            <person name="Schmutz J."/>
        </authorList>
    </citation>
    <scope>NUCLEOTIDE SEQUENCE [LARGE SCALE GENOMIC DNA]</scope>
    <source>
        <strain evidence="2">cv. TM-1</strain>
    </source>
</reference>
<keyword evidence="1" id="KW-0175">Coiled coil</keyword>
<name>A0ABM3AHK8_GOSHI</name>
<organism evidence="2 3">
    <name type="scientific">Gossypium hirsutum</name>
    <name type="common">Upland cotton</name>
    <name type="synonym">Gossypium mexicanum</name>
    <dbReference type="NCBI Taxonomy" id="3635"/>
    <lineage>
        <taxon>Eukaryota</taxon>
        <taxon>Viridiplantae</taxon>
        <taxon>Streptophyta</taxon>
        <taxon>Embryophyta</taxon>
        <taxon>Tracheophyta</taxon>
        <taxon>Spermatophyta</taxon>
        <taxon>Magnoliopsida</taxon>
        <taxon>eudicotyledons</taxon>
        <taxon>Gunneridae</taxon>
        <taxon>Pentapetalae</taxon>
        <taxon>rosids</taxon>
        <taxon>malvids</taxon>
        <taxon>Malvales</taxon>
        <taxon>Malvaceae</taxon>
        <taxon>Malvoideae</taxon>
        <taxon>Gossypium</taxon>
    </lineage>
</organism>
<keyword evidence="2" id="KW-1185">Reference proteome</keyword>
<gene>
    <name evidence="3" type="primary">LOC121219857</name>
</gene>
<dbReference type="PANTHER" id="PTHR47490">
    <property type="entry name" value="PROTEIN BLISTER"/>
    <property type="match status" value="1"/>
</dbReference>
<dbReference type="InterPro" id="IPR044194">
    <property type="entry name" value="BLISTER"/>
</dbReference>
<reference evidence="3" key="2">
    <citation type="submission" date="2025-08" db="UniProtKB">
        <authorList>
            <consortium name="RefSeq"/>
        </authorList>
    </citation>
    <scope>IDENTIFICATION</scope>
</reference>
<evidence type="ECO:0000256" key="1">
    <source>
        <dbReference type="SAM" id="Coils"/>
    </source>
</evidence>
<feature type="coiled-coil region" evidence="1">
    <location>
        <begin position="1"/>
        <end position="35"/>
    </location>
</feature>